<dbReference type="EMBL" id="CP058601">
    <property type="protein sequence ID" value="QLG47909.1"/>
    <property type="molecule type" value="Genomic_DNA"/>
</dbReference>
<dbReference type="SUPFAM" id="SSF46785">
    <property type="entry name" value="Winged helix' DNA-binding domain"/>
    <property type="match status" value="1"/>
</dbReference>
<protein>
    <submittedName>
        <fullName evidence="2">Winged helix-turn-helix domain-containing protein</fullName>
    </submittedName>
</protein>
<dbReference type="Proteomes" id="UP000509241">
    <property type="component" value="Chromosome"/>
</dbReference>
<dbReference type="KEGG" id="haly:HYG82_03135"/>
<keyword evidence="3" id="KW-1185">Reference proteome</keyword>
<dbReference type="InterPro" id="IPR036388">
    <property type="entry name" value="WH-like_DNA-bd_sf"/>
</dbReference>
<gene>
    <name evidence="2" type="ORF">HYG82_03135</name>
</gene>
<dbReference type="Pfam" id="PF01047">
    <property type="entry name" value="MarR"/>
    <property type="match status" value="1"/>
</dbReference>
<dbReference type="AlphaFoldDB" id="A0A7D5GQP2"/>
<dbReference type="GeneID" id="56032252"/>
<feature type="domain" description="HTH marR-type" evidence="1">
    <location>
        <begin position="19"/>
        <end position="70"/>
    </location>
</feature>
<reference evidence="2 3" key="1">
    <citation type="submission" date="2020-07" db="EMBL/GenBank/DDBJ databases">
        <authorList>
            <person name="Cui H."/>
        </authorList>
    </citation>
    <scope>NUCLEOTIDE SEQUENCE [LARGE SCALE GENOMIC DNA]</scope>
    <source>
        <strain evidence="2 3">YPL8</strain>
    </source>
</reference>
<proteinExistence type="predicted"/>
<dbReference type="InterPro" id="IPR000835">
    <property type="entry name" value="HTH_MarR-typ"/>
</dbReference>
<dbReference type="InterPro" id="IPR036390">
    <property type="entry name" value="WH_DNA-bd_sf"/>
</dbReference>
<dbReference type="GO" id="GO:0003700">
    <property type="term" value="F:DNA-binding transcription factor activity"/>
    <property type="evidence" value="ECO:0007669"/>
    <property type="project" value="InterPro"/>
</dbReference>
<sequence length="83" mass="9485">MTELLTDEEIEGLPPSAKFVLWILEDEGELTQQELNEQITLPSRTVRWALNRLEDEEIIESRPYTGDARKSVYTISGTDTSDT</sequence>
<evidence type="ECO:0000259" key="1">
    <source>
        <dbReference type="Pfam" id="PF01047"/>
    </source>
</evidence>
<name>A0A7D5GQP2_9EURY</name>
<evidence type="ECO:0000313" key="3">
    <source>
        <dbReference type="Proteomes" id="UP000509241"/>
    </source>
</evidence>
<dbReference type="Gene3D" id="1.10.10.10">
    <property type="entry name" value="Winged helix-like DNA-binding domain superfamily/Winged helix DNA-binding domain"/>
    <property type="match status" value="1"/>
</dbReference>
<accession>A0A7D5GQP2</accession>
<dbReference type="OrthoDB" id="350804at2157"/>
<dbReference type="RefSeq" id="WP_179259651.1">
    <property type="nucleotide sequence ID" value="NZ_CP058601.1"/>
</dbReference>
<evidence type="ECO:0000313" key="2">
    <source>
        <dbReference type="EMBL" id="QLG47909.1"/>
    </source>
</evidence>
<organism evidence="2 3">
    <name type="scientific">Natrinema halophilum</name>
    <dbReference type="NCBI Taxonomy" id="1699371"/>
    <lineage>
        <taxon>Archaea</taxon>
        <taxon>Methanobacteriati</taxon>
        <taxon>Methanobacteriota</taxon>
        <taxon>Stenosarchaea group</taxon>
        <taxon>Halobacteria</taxon>
        <taxon>Halobacteriales</taxon>
        <taxon>Natrialbaceae</taxon>
        <taxon>Natrinema</taxon>
    </lineage>
</organism>